<sequence>MLKEYKQLKNTIRFLMAWFFLSDEMTSSHLILIGVIVPTTGIVGALVAPRIQQKLQYCSGLNGSLKMFKLLIGFSCLVPGYVSITLVFGIPVPNYRGRNVSSWPASWSVYAE</sequence>
<name>A0A5B0RC38_PUCGR</name>
<dbReference type="PANTHER" id="PTHR23519:SF1">
    <property type="entry name" value="AUTOPHAGY-RELATED PROTEIN 22"/>
    <property type="match status" value="1"/>
</dbReference>
<evidence type="ECO:0000256" key="3">
    <source>
        <dbReference type="ARBA" id="ARBA00022989"/>
    </source>
</evidence>
<keyword evidence="3 5" id="KW-1133">Transmembrane helix</keyword>
<comment type="caution">
    <text evidence="6">The sequence shown here is derived from an EMBL/GenBank/DDBJ whole genome shotgun (WGS) entry which is preliminary data.</text>
</comment>
<evidence type="ECO:0000256" key="1">
    <source>
        <dbReference type="ARBA" id="ARBA00004127"/>
    </source>
</evidence>
<feature type="transmembrane region" description="Helical" evidence="5">
    <location>
        <begin position="70"/>
        <end position="92"/>
    </location>
</feature>
<dbReference type="GO" id="GO:0032974">
    <property type="term" value="P:amino acid transmembrane export from vacuole"/>
    <property type="evidence" value="ECO:0007669"/>
    <property type="project" value="TreeGrafter"/>
</dbReference>
<reference evidence="6 7" key="1">
    <citation type="submission" date="2019-05" db="EMBL/GenBank/DDBJ databases">
        <title>Emergence of the Ug99 lineage of the wheat stem rust pathogen through somatic hybridization.</title>
        <authorList>
            <person name="Li F."/>
            <person name="Upadhyaya N.M."/>
            <person name="Sperschneider J."/>
            <person name="Matny O."/>
            <person name="Nguyen-Phuc H."/>
            <person name="Mago R."/>
            <person name="Raley C."/>
            <person name="Miller M.E."/>
            <person name="Silverstein K.A.T."/>
            <person name="Henningsen E."/>
            <person name="Hirsch C.D."/>
            <person name="Visser B."/>
            <person name="Pretorius Z.A."/>
            <person name="Steffenson B.J."/>
            <person name="Schwessinger B."/>
            <person name="Dodds P.N."/>
            <person name="Figueroa M."/>
        </authorList>
    </citation>
    <scope>NUCLEOTIDE SEQUENCE [LARGE SCALE GENOMIC DNA]</scope>
    <source>
        <strain evidence="6 7">Ug99</strain>
    </source>
</reference>
<dbReference type="AlphaFoldDB" id="A0A5B0RC38"/>
<keyword evidence="2 5" id="KW-0812">Transmembrane</keyword>
<evidence type="ECO:0000313" key="6">
    <source>
        <dbReference type="EMBL" id="KAA1122633.1"/>
    </source>
</evidence>
<dbReference type="InterPro" id="IPR050495">
    <property type="entry name" value="ATG22/LtaA_families"/>
</dbReference>
<dbReference type="PANTHER" id="PTHR23519">
    <property type="entry name" value="AUTOPHAGY-RELATED PROTEIN 22"/>
    <property type="match status" value="1"/>
</dbReference>
<evidence type="ECO:0000313" key="7">
    <source>
        <dbReference type="Proteomes" id="UP000325313"/>
    </source>
</evidence>
<keyword evidence="4 5" id="KW-0472">Membrane</keyword>
<proteinExistence type="predicted"/>
<dbReference type="Proteomes" id="UP000325313">
    <property type="component" value="Unassembled WGS sequence"/>
</dbReference>
<feature type="transmembrane region" description="Helical" evidence="5">
    <location>
        <begin position="29"/>
        <end position="49"/>
    </location>
</feature>
<gene>
    <name evidence="6" type="primary">ATG22_1</name>
    <name evidence="6" type="ORF">PGTUg99_000093</name>
</gene>
<dbReference type="GO" id="GO:0012505">
    <property type="term" value="C:endomembrane system"/>
    <property type="evidence" value="ECO:0007669"/>
    <property type="project" value="UniProtKB-SubCell"/>
</dbReference>
<evidence type="ECO:0000256" key="2">
    <source>
        <dbReference type="ARBA" id="ARBA00022692"/>
    </source>
</evidence>
<evidence type="ECO:0000256" key="5">
    <source>
        <dbReference type="SAM" id="Phobius"/>
    </source>
</evidence>
<comment type="subcellular location">
    <subcellularLocation>
        <location evidence="1">Endomembrane system</location>
        <topology evidence="1">Multi-pass membrane protein</topology>
    </subcellularLocation>
</comment>
<accession>A0A5B0RC38</accession>
<evidence type="ECO:0000256" key="4">
    <source>
        <dbReference type="ARBA" id="ARBA00023136"/>
    </source>
</evidence>
<dbReference type="EMBL" id="VDEP01000223">
    <property type="protein sequence ID" value="KAA1122633.1"/>
    <property type="molecule type" value="Genomic_DNA"/>
</dbReference>
<protein>
    <submittedName>
        <fullName evidence="6">Autophagy protein 22</fullName>
    </submittedName>
</protein>
<organism evidence="6 7">
    <name type="scientific">Puccinia graminis f. sp. tritici</name>
    <dbReference type="NCBI Taxonomy" id="56615"/>
    <lineage>
        <taxon>Eukaryota</taxon>
        <taxon>Fungi</taxon>
        <taxon>Dikarya</taxon>
        <taxon>Basidiomycota</taxon>
        <taxon>Pucciniomycotina</taxon>
        <taxon>Pucciniomycetes</taxon>
        <taxon>Pucciniales</taxon>
        <taxon>Pucciniaceae</taxon>
        <taxon>Puccinia</taxon>
    </lineage>
</organism>